<organism evidence="2 3">
    <name type="scientific">Rhodococcus koreensis</name>
    <dbReference type="NCBI Taxonomy" id="99653"/>
    <lineage>
        <taxon>Bacteria</taxon>
        <taxon>Bacillati</taxon>
        <taxon>Actinomycetota</taxon>
        <taxon>Actinomycetes</taxon>
        <taxon>Mycobacteriales</taxon>
        <taxon>Nocardiaceae</taxon>
        <taxon>Rhodococcus</taxon>
    </lineage>
</organism>
<dbReference type="Pfam" id="PF07883">
    <property type="entry name" value="Cupin_2"/>
    <property type="match status" value="1"/>
</dbReference>
<dbReference type="Gene3D" id="2.60.120.10">
    <property type="entry name" value="Jelly Rolls"/>
    <property type="match status" value="1"/>
</dbReference>
<evidence type="ECO:0000313" key="3">
    <source>
        <dbReference type="Proteomes" id="UP000183561"/>
    </source>
</evidence>
<keyword evidence="3" id="KW-1185">Reference proteome</keyword>
<sequence length="160" mass="17365">MNSETPDWRSNGVRVIPPDSLDPNTPQTPGMHRAAAITHDRAGADKIWAGTVTIRPGARTGAHHHGELESVIYVVRGRAAMRWGERLEYTAEVGPGGFIFVPPYVPHQEINALDDEPLECVVARSGQEPVVVNLNIEGVPDPEHVPWIDPVHPAPGNSVT</sequence>
<protein>
    <submittedName>
        <fullName evidence="2">Uncharacterized protein, RmlC-like cupin domain</fullName>
    </submittedName>
</protein>
<reference evidence="3" key="1">
    <citation type="submission" date="2016-10" db="EMBL/GenBank/DDBJ databases">
        <authorList>
            <person name="Varghese N."/>
            <person name="Submissions S."/>
        </authorList>
    </citation>
    <scope>NUCLEOTIDE SEQUENCE [LARGE SCALE GENOMIC DNA]</scope>
    <source>
        <strain evidence="3">DSM 44498</strain>
    </source>
</reference>
<dbReference type="RefSeq" id="WP_072943200.1">
    <property type="nucleotide sequence ID" value="NZ_CP070609.1"/>
</dbReference>
<evidence type="ECO:0000313" key="2">
    <source>
        <dbReference type="EMBL" id="SED60184.1"/>
    </source>
</evidence>
<evidence type="ECO:0000259" key="1">
    <source>
        <dbReference type="Pfam" id="PF07883"/>
    </source>
</evidence>
<gene>
    <name evidence="2" type="ORF">SAMN04490239_8946</name>
</gene>
<dbReference type="InterPro" id="IPR013096">
    <property type="entry name" value="Cupin_2"/>
</dbReference>
<dbReference type="EMBL" id="FNSV01000005">
    <property type="protein sequence ID" value="SED60184.1"/>
    <property type="molecule type" value="Genomic_DNA"/>
</dbReference>
<dbReference type="OrthoDB" id="3620182at2"/>
<dbReference type="InterPro" id="IPR014710">
    <property type="entry name" value="RmlC-like_jellyroll"/>
</dbReference>
<dbReference type="CDD" id="cd02210">
    <property type="entry name" value="cupin_BLR2406-like"/>
    <property type="match status" value="1"/>
</dbReference>
<dbReference type="AlphaFoldDB" id="A0A1H5C1B6"/>
<dbReference type="PANTHER" id="PTHR40112">
    <property type="entry name" value="H2HPP ISOMERASE"/>
    <property type="match status" value="1"/>
</dbReference>
<proteinExistence type="predicted"/>
<dbReference type="InterPro" id="IPR052535">
    <property type="entry name" value="Bacilysin_H2HPP_isomerase"/>
</dbReference>
<feature type="domain" description="Cupin type-2" evidence="1">
    <location>
        <begin position="51"/>
        <end position="122"/>
    </location>
</feature>
<dbReference type="SUPFAM" id="SSF51182">
    <property type="entry name" value="RmlC-like cupins"/>
    <property type="match status" value="1"/>
</dbReference>
<dbReference type="PANTHER" id="PTHR40112:SF1">
    <property type="entry name" value="H2HPP ISOMERASE"/>
    <property type="match status" value="1"/>
</dbReference>
<dbReference type="Proteomes" id="UP000183561">
    <property type="component" value="Unassembled WGS sequence"/>
</dbReference>
<accession>A0A1H5C1B6</accession>
<dbReference type="InterPro" id="IPR011051">
    <property type="entry name" value="RmlC_Cupin_sf"/>
</dbReference>
<name>A0A1H5C1B6_9NOCA</name>